<comment type="similarity">
    <text evidence="1 2">Belongs to the metallophosphoesterase superfamily. YfcE family.</text>
</comment>
<dbReference type="EMBL" id="CP116942">
    <property type="protein sequence ID" value="WCO67564.1"/>
    <property type="molecule type" value="Genomic_DNA"/>
</dbReference>
<evidence type="ECO:0000256" key="2">
    <source>
        <dbReference type="RuleBase" id="RU362039"/>
    </source>
</evidence>
<dbReference type="Proteomes" id="UP001216390">
    <property type="component" value="Chromosome"/>
</dbReference>
<dbReference type="EC" id="3.1.4.-" evidence="2"/>
<evidence type="ECO:0000259" key="3">
    <source>
        <dbReference type="Pfam" id="PF12850"/>
    </source>
</evidence>
<evidence type="ECO:0000256" key="1">
    <source>
        <dbReference type="ARBA" id="ARBA00008950"/>
    </source>
</evidence>
<gene>
    <name evidence="4" type="ORF">PO878_02370</name>
</gene>
<feature type="domain" description="Calcineurin-like phosphoesterase" evidence="3">
    <location>
        <begin position="9"/>
        <end position="154"/>
    </location>
</feature>
<comment type="cofactor">
    <cofactor evidence="2">
        <name>a divalent metal cation</name>
        <dbReference type="ChEBI" id="CHEBI:60240"/>
    </cofactor>
</comment>
<keyword evidence="2" id="KW-0479">Metal-binding</keyword>
<dbReference type="GO" id="GO:0046872">
    <property type="term" value="F:metal ion binding"/>
    <property type="evidence" value="ECO:0007669"/>
    <property type="project" value="UniProtKB-KW"/>
</dbReference>
<accession>A0AAE9Y6G2</accession>
<dbReference type="InterPro" id="IPR024654">
    <property type="entry name" value="Calcineurin-like_PHP_lpxH"/>
</dbReference>
<dbReference type="SUPFAM" id="SSF56300">
    <property type="entry name" value="Metallo-dependent phosphatases"/>
    <property type="match status" value="1"/>
</dbReference>
<protein>
    <recommendedName>
        <fullName evidence="2">Phosphoesterase</fullName>
        <ecNumber evidence="2">3.1.4.-</ecNumber>
    </recommendedName>
</protein>
<proteinExistence type="inferred from homology"/>
<dbReference type="Gene3D" id="3.60.21.10">
    <property type="match status" value="1"/>
</dbReference>
<dbReference type="AlphaFoldDB" id="A0AAE9Y6G2"/>
<dbReference type="GO" id="GO:0016787">
    <property type="term" value="F:hydrolase activity"/>
    <property type="evidence" value="ECO:0007669"/>
    <property type="project" value="UniProtKB-UniRule"/>
</dbReference>
<dbReference type="InterPro" id="IPR000979">
    <property type="entry name" value="Phosphodiesterase_MJ0936/Vps29"/>
</dbReference>
<name>A0AAE9Y6G2_9ACTN</name>
<sequence>MAPPPPVRALVVADTHLTGAHLDRMPGEVWAMAEEADVVLHAGDVLDAEVLTALAARAPLHAVRGNNDHDLPDLPEVRELALGGVAVALVHDSGPTAGRHRRLARRFPTAEVVVFGHSHAPLVEREGAGPLLVNPGSPVQRRRQPVHTVAWLHLAPGAARAEVVEVGPLAHAGG</sequence>
<dbReference type="Pfam" id="PF12850">
    <property type="entry name" value="Metallophos_2"/>
    <property type="match status" value="1"/>
</dbReference>
<organism evidence="4 5">
    <name type="scientific">Iamia majanohamensis</name>
    <dbReference type="NCBI Taxonomy" id="467976"/>
    <lineage>
        <taxon>Bacteria</taxon>
        <taxon>Bacillati</taxon>
        <taxon>Actinomycetota</taxon>
        <taxon>Acidimicrobiia</taxon>
        <taxon>Acidimicrobiales</taxon>
        <taxon>Iamiaceae</taxon>
        <taxon>Iamia</taxon>
    </lineage>
</organism>
<evidence type="ECO:0000313" key="5">
    <source>
        <dbReference type="Proteomes" id="UP001216390"/>
    </source>
</evidence>
<dbReference type="PANTHER" id="PTHR11124">
    <property type="entry name" value="VACUOLAR SORTING PROTEIN VPS29"/>
    <property type="match status" value="1"/>
</dbReference>
<reference evidence="4" key="1">
    <citation type="submission" date="2023-01" db="EMBL/GenBank/DDBJ databases">
        <title>The diversity of Class Acidimicrobiia in South China Sea sediment environments and the proposal of Iamia marina sp. nov., a novel species of the genus Iamia.</title>
        <authorList>
            <person name="He Y."/>
            <person name="Tian X."/>
        </authorList>
    </citation>
    <scope>NUCLEOTIDE SEQUENCE</scope>
    <source>
        <strain evidence="4">DSM 19957</strain>
    </source>
</reference>
<dbReference type="NCBIfam" id="TIGR00040">
    <property type="entry name" value="yfcE"/>
    <property type="match status" value="1"/>
</dbReference>
<dbReference type="InterPro" id="IPR029052">
    <property type="entry name" value="Metallo-depent_PP-like"/>
</dbReference>
<dbReference type="RefSeq" id="WP_272737085.1">
    <property type="nucleotide sequence ID" value="NZ_CP116942.1"/>
</dbReference>
<evidence type="ECO:0000313" key="4">
    <source>
        <dbReference type="EMBL" id="WCO67564.1"/>
    </source>
</evidence>
<keyword evidence="5" id="KW-1185">Reference proteome</keyword>
<dbReference type="KEGG" id="ima:PO878_02370"/>